<feature type="chain" id="PRO_5002461157" evidence="1">
    <location>
        <begin position="25"/>
        <end position="584"/>
    </location>
</feature>
<organism evidence="2 3">
    <name type="scientific">Candidatus Magnetobacterium bavaricum</name>
    <dbReference type="NCBI Taxonomy" id="29290"/>
    <lineage>
        <taxon>Bacteria</taxon>
        <taxon>Pseudomonadati</taxon>
        <taxon>Nitrospirota</taxon>
        <taxon>Thermodesulfovibrionia</taxon>
        <taxon>Thermodesulfovibrionales</taxon>
        <taxon>Candidatus Magnetobacteriaceae</taxon>
        <taxon>Candidatus Magnetobacterium</taxon>
    </lineage>
</organism>
<accession>A0A0F3GZS7</accession>
<dbReference type="AlphaFoldDB" id="A0A0F3GZS7"/>
<keyword evidence="3" id="KW-1185">Reference proteome</keyword>
<proteinExistence type="predicted"/>
<dbReference type="Proteomes" id="UP000033423">
    <property type="component" value="Unassembled WGS sequence"/>
</dbReference>
<keyword evidence="1" id="KW-0732">Signal</keyword>
<reference evidence="2 3" key="1">
    <citation type="submission" date="2015-02" db="EMBL/GenBank/DDBJ databases">
        <title>Single-cell genomics of uncultivated deep-branching MTB reveals a conserved set of magnetosome genes.</title>
        <authorList>
            <person name="Kolinko S."/>
            <person name="Richter M."/>
            <person name="Glockner F.O."/>
            <person name="Brachmann A."/>
            <person name="Schuler D."/>
        </authorList>
    </citation>
    <scope>NUCLEOTIDE SEQUENCE [LARGE SCALE GENOMIC DNA]</scope>
    <source>
        <strain evidence="2">TM-1</strain>
    </source>
</reference>
<feature type="signal peptide" evidence="1">
    <location>
        <begin position="1"/>
        <end position="24"/>
    </location>
</feature>
<comment type="caution">
    <text evidence="2">The sequence shown here is derived from an EMBL/GenBank/DDBJ whole genome shotgun (WGS) entry which is preliminary data.</text>
</comment>
<name>A0A0F3GZS7_9BACT</name>
<evidence type="ECO:0000313" key="2">
    <source>
        <dbReference type="EMBL" id="KJU87332.1"/>
    </source>
</evidence>
<evidence type="ECO:0000256" key="1">
    <source>
        <dbReference type="SAM" id="SignalP"/>
    </source>
</evidence>
<sequence length="584" mass="62347">MKSKFLVLLLLIAVVFAGFSLAQAATSQIDNMPGGAGFVYWQTNASWRTLINIQNTHNTSPFWVDIILFDENSVHLADWQMPLTPNDNTGVIISSPADGTIRIEPYSVPATFLGTTPAIGINMNGQNVSGIRVGTDGFMKGYMSVVLRSTLVPVTSNQPTMELPDVMFIRAAYMNAVSAFAMNGPMFQGFVNIGTDNGASGVVNEANTLQWLDTNLRPNRPTICNADGNGTLFSSFGRQDASRAAIGFMETMLTDNVFIPFGTPVGNNPGRYRILCPLGQVTLPALGSSNGNYWARYNATNNGISSSLVLISPASSSGLETTPQVGQQVAAPNFRRHIDANAYDDAENPLSSILDFPEVARIPFGNRAGTDIVINSEAGEARLIISAPVFGFSYTEGGGFVDAYPIVSTAKNIYQSNMVYGYNLGRAIDASANAPLQLVTDYGFSWLTGAYFGPWEDQVNGTSAGVCRPNAGNTLPLDATCPAGQQRVYNTGWVFGATTFGVEPENVVNAALVFDNYTPKNPEVGTVGNVHSTELSGYKVPTTPLCGWEEIKSADVASSCVALAVVSTSGRYYVDLCSGICVQK</sequence>
<dbReference type="EMBL" id="LACI01000225">
    <property type="protein sequence ID" value="KJU87332.1"/>
    <property type="molecule type" value="Genomic_DNA"/>
</dbReference>
<protein>
    <submittedName>
        <fullName evidence="2">Secreted protein</fullName>
    </submittedName>
</protein>
<evidence type="ECO:0000313" key="3">
    <source>
        <dbReference type="Proteomes" id="UP000033423"/>
    </source>
</evidence>
<gene>
    <name evidence="2" type="ORF">MBAV_000471</name>
</gene>